<dbReference type="PANTHER" id="PTHR32343:SF10">
    <property type="entry name" value="RNA-BINDING REGION RNP-1 DOMAIN-CONTAINING PROTEIN"/>
    <property type="match status" value="1"/>
</dbReference>
<feature type="compositionally biased region" description="Low complexity" evidence="2">
    <location>
        <begin position="22"/>
        <end position="33"/>
    </location>
</feature>
<evidence type="ECO:0000256" key="2">
    <source>
        <dbReference type="SAM" id="MobiDB-lite"/>
    </source>
</evidence>
<dbReference type="AlphaFoldDB" id="A0A0E0A412"/>
<name>A0A0E0A412_9ORYZ</name>
<dbReference type="Gene3D" id="3.30.70.330">
    <property type="match status" value="1"/>
</dbReference>
<feature type="domain" description="RRM" evidence="3">
    <location>
        <begin position="73"/>
        <end position="147"/>
    </location>
</feature>
<keyword evidence="5" id="KW-1185">Reference proteome</keyword>
<dbReference type="EnsemblPlants" id="OGLUM06G00590.1">
    <property type="protein sequence ID" value="OGLUM06G00590.1"/>
    <property type="gene ID" value="OGLUM06G00590"/>
</dbReference>
<dbReference type="STRING" id="40148.A0A0E0A412"/>
<dbReference type="HOGENOM" id="CLU_060647_1_0_1"/>
<feature type="region of interest" description="Disordered" evidence="2">
    <location>
        <begin position="1"/>
        <end position="36"/>
    </location>
</feature>
<dbReference type="InterPro" id="IPR000504">
    <property type="entry name" value="RRM_dom"/>
</dbReference>
<feature type="compositionally biased region" description="Basic and acidic residues" evidence="2">
    <location>
        <begin position="1"/>
        <end position="11"/>
    </location>
</feature>
<feature type="compositionally biased region" description="Basic and acidic residues" evidence="2">
    <location>
        <begin position="304"/>
        <end position="313"/>
    </location>
</feature>
<evidence type="ECO:0000259" key="3">
    <source>
        <dbReference type="PROSITE" id="PS50102"/>
    </source>
</evidence>
<dbReference type="Gramene" id="OGLUM06G00590.1">
    <property type="protein sequence ID" value="OGLUM06G00590.1"/>
    <property type="gene ID" value="OGLUM06G00590"/>
</dbReference>
<dbReference type="InterPro" id="IPR035979">
    <property type="entry name" value="RBD_domain_sf"/>
</dbReference>
<accession>A0A0E0A412</accession>
<proteinExistence type="predicted"/>
<reference evidence="4" key="2">
    <citation type="submission" date="2018-05" db="EMBL/GenBank/DDBJ databases">
        <title>OgluRS3 (Oryza glumaepatula Reference Sequence Version 3).</title>
        <authorList>
            <person name="Zhang J."/>
            <person name="Kudrna D."/>
            <person name="Lee S."/>
            <person name="Talag J."/>
            <person name="Welchert J."/>
            <person name="Wing R.A."/>
        </authorList>
    </citation>
    <scope>NUCLEOTIDE SEQUENCE [LARGE SCALE GENOMIC DNA]</scope>
</reference>
<evidence type="ECO:0000256" key="1">
    <source>
        <dbReference type="PROSITE-ProRule" id="PRU00176"/>
    </source>
</evidence>
<dbReference type="FunFam" id="3.30.70.330:FF:000820">
    <property type="entry name" value="RNA recognition motif-containing protein"/>
    <property type="match status" value="1"/>
</dbReference>
<organism evidence="4">
    <name type="scientific">Oryza glumipatula</name>
    <dbReference type="NCBI Taxonomy" id="40148"/>
    <lineage>
        <taxon>Eukaryota</taxon>
        <taxon>Viridiplantae</taxon>
        <taxon>Streptophyta</taxon>
        <taxon>Embryophyta</taxon>
        <taxon>Tracheophyta</taxon>
        <taxon>Spermatophyta</taxon>
        <taxon>Magnoliopsida</taxon>
        <taxon>Liliopsida</taxon>
        <taxon>Poales</taxon>
        <taxon>Poaceae</taxon>
        <taxon>BOP clade</taxon>
        <taxon>Oryzoideae</taxon>
        <taxon>Oryzeae</taxon>
        <taxon>Oryzinae</taxon>
        <taxon>Oryza</taxon>
    </lineage>
</organism>
<dbReference type="SMART" id="SM00360">
    <property type="entry name" value="RRM"/>
    <property type="match status" value="1"/>
</dbReference>
<keyword evidence="1" id="KW-0694">RNA-binding</keyword>
<dbReference type="InterPro" id="IPR012677">
    <property type="entry name" value="Nucleotide-bd_a/b_plait_sf"/>
</dbReference>
<dbReference type="GO" id="GO:0003723">
    <property type="term" value="F:RNA binding"/>
    <property type="evidence" value="ECO:0007669"/>
    <property type="project" value="UniProtKB-UniRule"/>
</dbReference>
<dbReference type="PANTHER" id="PTHR32343">
    <property type="entry name" value="SERINE/ARGININE-RICH SPLICING FACTOR"/>
    <property type="match status" value="1"/>
</dbReference>
<dbReference type="SUPFAM" id="SSF54928">
    <property type="entry name" value="RNA-binding domain, RBD"/>
    <property type="match status" value="1"/>
</dbReference>
<evidence type="ECO:0000313" key="4">
    <source>
        <dbReference type="EnsemblPlants" id="OGLUM06G00590.1"/>
    </source>
</evidence>
<sequence length="327" mass="34744">MDQIEKTERIRPSRKPKKPKSEISSAIRFAAASTPPPPPPPPLLLLLALTVSSTSPSLVLVCLLLAMDVKPVRTVKVTNVSLSATVQDIKEFFSFSGDIEHVEMQSGDEWSQVAYVTFKDPQGAETALLLSGATIVDLSVIIAPAPEYQPPPTSSAPPMYSATSVPVSGDNNVVHKAEDVVSTMLAKGFTLGKDAVGKAKAFDEKHGFTSTAGAKVASIDRKIGLSEKFTIGTSIVNEKVKEMDQKFQVSDKTKSAFAAAEQKVSTAGSAIMKNRYVFTGASWVTNAFNKVAKAATDVGTMTKEKMAAEDQHKGSGPSGGHSYTPIQ</sequence>
<evidence type="ECO:0000313" key="5">
    <source>
        <dbReference type="Proteomes" id="UP000026961"/>
    </source>
</evidence>
<dbReference type="Proteomes" id="UP000026961">
    <property type="component" value="Chromosome 6"/>
</dbReference>
<feature type="region of interest" description="Disordered" evidence="2">
    <location>
        <begin position="304"/>
        <end position="327"/>
    </location>
</feature>
<dbReference type="Pfam" id="PF00076">
    <property type="entry name" value="RRM_1"/>
    <property type="match status" value="1"/>
</dbReference>
<reference evidence="4" key="1">
    <citation type="submission" date="2015-04" db="UniProtKB">
        <authorList>
            <consortium name="EnsemblPlants"/>
        </authorList>
    </citation>
    <scope>IDENTIFICATION</scope>
</reference>
<dbReference type="eggNOG" id="ENOG502QRKA">
    <property type="taxonomic scope" value="Eukaryota"/>
</dbReference>
<protein>
    <recommendedName>
        <fullName evidence="3">RRM domain-containing protein</fullName>
    </recommendedName>
</protein>
<dbReference type="PROSITE" id="PS50102">
    <property type="entry name" value="RRM"/>
    <property type="match status" value="1"/>
</dbReference>